<evidence type="ECO:0008006" key="4">
    <source>
        <dbReference type="Google" id="ProtNLM"/>
    </source>
</evidence>
<gene>
    <name evidence="2" type="ORF">WN51_14505</name>
</gene>
<proteinExistence type="predicted"/>
<sequence length="495" mass="56353">MSKDRDFVASQHIGVLVTLFKEQHEQVQSYAQLLKQAAGLPSKPYAIRLGRDDTIDADKYCNQLDQLKAASSGETARIGVVFHHDNARPHVALSVRQKLLSKSHRKTTLPVEHQTKDCEPSEIVRQGGGEIVAGEVKIVKANNRAANVSWTVVANATRGKEPCNYRRTKSHNSPVEPFPSVSRLKNRRTDQTPKRKTKTTKRRKKEAQTMITVSTKTISIGTGLKNCNIKSDITLQKENVLYSGTSRTNLPLENPNDEARHWRTMLDVAFSPGLFRTSLNVVCNKTAIISGGQLERSLTKNSLEYVTTIFYLTTSDVPTTYNREPVTFLERRERLRFFESLKICQAHLNLAELSNVCFTFIAGYSNPPLAYQKRKKHSLEPQKVEEVSCTFHAPDERMENTSADASSTLLLEKERPRECGDAEKRDAERMASQRLMQPDREMEHRGFFCLKWTTEGLVRLLLKRVSQRIMTVLRNRAPRNCFLEEAENSLKIIYY</sequence>
<dbReference type="Gene3D" id="3.30.420.10">
    <property type="entry name" value="Ribonuclease H-like superfamily/Ribonuclease H"/>
    <property type="match status" value="1"/>
</dbReference>
<dbReference type="GO" id="GO:0003676">
    <property type="term" value="F:nucleic acid binding"/>
    <property type="evidence" value="ECO:0007669"/>
    <property type="project" value="InterPro"/>
</dbReference>
<keyword evidence="3" id="KW-1185">Reference proteome</keyword>
<organism evidence="2 3">
    <name type="scientific">Melipona quadrifasciata</name>
    <dbReference type="NCBI Taxonomy" id="166423"/>
    <lineage>
        <taxon>Eukaryota</taxon>
        <taxon>Metazoa</taxon>
        <taxon>Ecdysozoa</taxon>
        <taxon>Arthropoda</taxon>
        <taxon>Hexapoda</taxon>
        <taxon>Insecta</taxon>
        <taxon>Pterygota</taxon>
        <taxon>Neoptera</taxon>
        <taxon>Endopterygota</taxon>
        <taxon>Hymenoptera</taxon>
        <taxon>Apocrita</taxon>
        <taxon>Aculeata</taxon>
        <taxon>Apoidea</taxon>
        <taxon>Anthophila</taxon>
        <taxon>Apidae</taxon>
        <taxon>Melipona</taxon>
    </lineage>
</organism>
<dbReference type="EMBL" id="KQ435798">
    <property type="protein sequence ID" value="KOX73459.1"/>
    <property type="molecule type" value="Genomic_DNA"/>
</dbReference>
<evidence type="ECO:0000256" key="1">
    <source>
        <dbReference type="SAM" id="MobiDB-lite"/>
    </source>
</evidence>
<accession>A0A0M9A0R1</accession>
<evidence type="ECO:0000313" key="3">
    <source>
        <dbReference type="Proteomes" id="UP000053105"/>
    </source>
</evidence>
<dbReference type="Proteomes" id="UP000053105">
    <property type="component" value="Unassembled WGS sequence"/>
</dbReference>
<reference evidence="2 3" key="1">
    <citation type="submission" date="2015-07" db="EMBL/GenBank/DDBJ databases">
        <title>The genome of Melipona quadrifasciata.</title>
        <authorList>
            <person name="Pan H."/>
            <person name="Kapheim K."/>
        </authorList>
    </citation>
    <scope>NUCLEOTIDE SEQUENCE [LARGE SCALE GENOMIC DNA]</scope>
    <source>
        <strain evidence="2">0111107301</strain>
        <tissue evidence="2">Whole body</tissue>
    </source>
</reference>
<name>A0A0M9A0R1_9HYME</name>
<dbReference type="AlphaFoldDB" id="A0A0M9A0R1"/>
<dbReference type="InterPro" id="IPR036397">
    <property type="entry name" value="RNaseH_sf"/>
</dbReference>
<protein>
    <recommendedName>
        <fullName evidence="4">Histone-lysine N-methyltransferase SETMAR</fullName>
    </recommendedName>
</protein>
<feature type="compositionally biased region" description="Basic residues" evidence="1">
    <location>
        <begin position="194"/>
        <end position="205"/>
    </location>
</feature>
<evidence type="ECO:0000313" key="2">
    <source>
        <dbReference type="EMBL" id="KOX73459.1"/>
    </source>
</evidence>
<feature type="region of interest" description="Disordered" evidence="1">
    <location>
        <begin position="162"/>
        <end position="209"/>
    </location>
</feature>